<dbReference type="STRING" id="1276221.SDIMI_v3c07110"/>
<reference evidence="2 3" key="1">
    <citation type="journal article" date="2013" name="Genome Biol. Evol.">
        <title>Comparison of metabolic capacities and inference of gene content evolution in mosquito-associated Spiroplasma diminutum and S. taiwanense.</title>
        <authorList>
            <person name="Lo W.S."/>
            <person name="Ku C."/>
            <person name="Chen L.L."/>
            <person name="Chang T.H."/>
            <person name="Kuo C.H."/>
        </authorList>
    </citation>
    <scope>NUCLEOTIDE SEQUENCE [LARGE SCALE GENOMIC DNA]</scope>
    <source>
        <strain evidence="2">CUAS-1</strain>
    </source>
</reference>
<evidence type="ECO:0008006" key="4">
    <source>
        <dbReference type="Google" id="ProtNLM"/>
    </source>
</evidence>
<organism evidence="2 3">
    <name type="scientific">Spiroplasma diminutum CUAS-1</name>
    <dbReference type="NCBI Taxonomy" id="1276221"/>
    <lineage>
        <taxon>Bacteria</taxon>
        <taxon>Bacillati</taxon>
        <taxon>Mycoplasmatota</taxon>
        <taxon>Mollicutes</taxon>
        <taxon>Entomoplasmatales</taxon>
        <taxon>Spiroplasmataceae</taxon>
        <taxon>Spiroplasma</taxon>
    </lineage>
</organism>
<keyword evidence="1" id="KW-1133">Transmembrane helix</keyword>
<evidence type="ECO:0000313" key="2">
    <source>
        <dbReference type="EMBL" id="AGR42415.1"/>
    </source>
</evidence>
<evidence type="ECO:0000313" key="3">
    <source>
        <dbReference type="Proteomes" id="UP000014983"/>
    </source>
</evidence>
<dbReference type="RefSeq" id="WP_020836646.1">
    <property type="nucleotide sequence ID" value="NC_021833.1"/>
</dbReference>
<protein>
    <recommendedName>
        <fullName evidence="4">Transmembrane protein</fullName>
    </recommendedName>
</protein>
<keyword evidence="1" id="KW-0812">Transmembrane</keyword>
<dbReference type="KEGG" id="sdi:SDIMI_v3c07110"/>
<evidence type="ECO:0000256" key="1">
    <source>
        <dbReference type="SAM" id="Phobius"/>
    </source>
</evidence>
<dbReference type="InParanoid" id="S5MKB0"/>
<dbReference type="EMBL" id="CP005076">
    <property type="protein sequence ID" value="AGR42415.1"/>
    <property type="molecule type" value="Genomic_DNA"/>
</dbReference>
<dbReference type="OrthoDB" id="390366at2"/>
<feature type="transmembrane region" description="Helical" evidence="1">
    <location>
        <begin position="73"/>
        <end position="96"/>
    </location>
</feature>
<name>S5MKB0_9MOLU</name>
<keyword evidence="3" id="KW-1185">Reference proteome</keyword>
<gene>
    <name evidence="2" type="ORF">SDIMI_v3c07110</name>
</gene>
<sequence>MKNKKNKVKSDTSKFGVFNGNVISSETLAYDHEFEVENYQDDSLTITEIKIPASKDKKGEVNNKIKKRKTNYLIYKVTAYIIILLIIVLLIIWLVIR</sequence>
<keyword evidence="1" id="KW-0472">Membrane</keyword>
<accession>S5MKB0</accession>
<dbReference type="AlphaFoldDB" id="S5MKB0"/>
<dbReference type="PATRIC" id="fig|1276221.3.peg.713"/>
<dbReference type="HOGENOM" id="CLU_2345269_0_0_14"/>
<proteinExistence type="predicted"/>
<dbReference type="Proteomes" id="UP000014983">
    <property type="component" value="Chromosome"/>
</dbReference>